<evidence type="ECO:0000313" key="2">
    <source>
        <dbReference type="EMBL" id="CAJ2508000.1"/>
    </source>
</evidence>
<organism evidence="2 3">
    <name type="scientific">Anthostomella pinea</name>
    <dbReference type="NCBI Taxonomy" id="933095"/>
    <lineage>
        <taxon>Eukaryota</taxon>
        <taxon>Fungi</taxon>
        <taxon>Dikarya</taxon>
        <taxon>Ascomycota</taxon>
        <taxon>Pezizomycotina</taxon>
        <taxon>Sordariomycetes</taxon>
        <taxon>Xylariomycetidae</taxon>
        <taxon>Xylariales</taxon>
        <taxon>Xylariaceae</taxon>
        <taxon>Anthostomella</taxon>
    </lineage>
</organism>
<proteinExistence type="predicted"/>
<name>A0AAI8VN60_9PEZI</name>
<dbReference type="AlphaFoldDB" id="A0AAI8VN60"/>
<comment type="caution">
    <text evidence="2">The sequence shown here is derived from an EMBL/GenBank/DDBJ whole genome shotgun (WGS) entry which is preliminary data.</text>
</comment>
<dbReference type="EMBL" id="CAUWAG010000010">
    <property type="protein sequence ID" value="CAJ2508000.1"/>
    <property type="molecule type" value="Genomic_DNA"/>
</dbReference>
<accession>A0AAI8VN60</accession>
<feature type="compositionally biased region" description="Acidic residues" evidence="1">
    <location>
        <begin position="212"/>
        <end position="230"/>
    </location>
</feature>
<sequence>MAPTTKTNFKTYEASTRLLAAVIATNKGIKLDFKELAKYVGGGTTKDSVNHRLRPIKQLAKMQAACVGKGEDPGELPVEKGALADLVGGGASPSSLEHRFRPIKKLGEELTGGKEKEIQKLFGESTPGGIEWQFREIKHLGKAQQAAIAKKQNPAGVAVKSGSAASTPVSRASKHAAPGSASVGRTPSSRPPKRKAPRDDEDSDTDVKAFDVDDLSDDDDEDDDDDDDMDVTPSKPPPPKKSRVAHSATSTPAKVAAPKQTAEELYLQPSPATSLFGNGRARVQKPIETANPFEAEDELQEVIDLSQTQTRSPPKPVKQEKTVAAVAAAEEFDVADNDPFGDTNALLYGYGGVGFDDGEF</sequence>
<keyword evidence="3" id="KW-1185">Reference proteome</keyword>
<evidence type="ECO:0000256" key="1">
    <source>
        <dbReference type="SAM" id="MobiDB-lite"/>
    </source>
</evidence>
<gene>
    <name evidence="2" type="ORF">KHLLAP_LOCUS8468</name>
</gene>
<protein>
    <submittedName>
        <fullName evidence="2">Uu.00g091860.m01.CDS01</fullName>
    </submittedName>
</protein>
<evidence type="ECO:0000313" key="3">
    <source>
        <dbReference type="Proteomes" id="UP001295740"/>
    </source>
</evidence>
<reference evidence="2" key="1">
    <citation type="submission" date="2023-10" db="EMBL/GenBank/DDBJ databases">
        <authorList>
            <person name="Hackl T."/>
        </authorList>
    </citation>
    <scope>NUCLEOTIDE SEQUENCE</scope>
</reference>
<dbReference type="Proteomes" id="UP001295740">
    <property type="component" value="Unassembled WGS sequence"/>
</dbReference>
<feature type="compositionally biased region" description="Low complexity" evidence="1">
    <location>
        <begin position="144"/>
        <end position="166"/>
    </location>
</feature>
<feature type="region of interest" description="Disordered" evidence="1">
    <location>
        <begin position="144"/>
        <end position="261"/>
    </location>
</feature>